<dbReference type="CDD" id="cd06170">
    <property type="entry name" value="LuxR_C_like"/>
    <property type="match status" value="1"/>
</dbReference>
<keyword evidence="7" id="KW-1185">Reference proteome</keyword>
<keyword evidence="1" id="KW-0805">Transcription regulation</keyword>
<accession>A0A1H9WS53</accession>
<evidence type="ECO:0000259" key="5">
    <source>
        <dbReference type="PROSITE" id="PS50043"/>
    </source>
</evidence>
<evidence type="ECO:0000256" key="3">
    <source>
        <dbReference type="ARBA" id="ARBA00023163"/>
    </source>
</evidence>
<evidence type="ECO:0000256" key="4">
    <source>
        <dbReference type="SAM" id="MobiDB-lite"/>
    </source>
</evidence>
<keyword evidence="3" id="KW-0804">Transcription</keyword>
<dbReference type="GO" id="GO:0006355">
    <property type="term" value="P:regulation of DNA-templated transcription"/>
    <property type="evidence" value="ECO:0007669"/>
    <property type="project" value="InterPro"/>
</dbReference>
<dbReference type="Gene3D" id="1.10.10.10">
    <property type="entry name" value="Winged helix-like DNA-binding domain superfamily/Winged helix DNA-binding domain"/>
    <property type="match status" value="1"/>
</dbReference>
<organism evidence="6 7">
    <name type="scientific">Lentzea xinjiangensis</name>
    <dbReference type="NCBI Taxonomy" id="402600"/>
    <lineage>
        <taxon>Bacteria</taxon>
        <taxon>Bacillati</taxon>
        <taxon>Actinomycetota</taxon>
        <taxon>Actinomycetes</taxon>
        <taxon>Pseudonocardiales</taxon>
        <taxon>Pseudonocardiaceae</taxon>
        <taxon>Lentzea</taxon>
    </lineage>
</organism>
<dbReference type="Proteomes" id="UP000199352">
    <property type="component" value="Unassembled WGS sequence"/>
</dbReference>
<dbReference type="PANTHER" id="PTHR44688">
    <property type="entry name" value="DNA-BINDING TRANSCRIPTIONAL ACTIVATOR DEVR_DOSR"/>
    <property type="match status" value="1"/>
</dbReference>
<feature type="domain" description="HTH luxR-type" evidence="5">
    <location>
        <begin position="1"/>
        <end position="52"/>
    </location>
</feature>
<protein>
    <submittedName>
        <fullName evidence="6">Regulatory protein, luxR family</fullName>
    </submittedName>
</protein>
<name>A0A1H9WS53_9PSEU</name>
<keyword evidence="2" id="KW-0238">DNA-binding</keyword>
<dbReference type="SUPFAM" id="SSF46894">
    <property type="entry name" value="C-terminal effector domain of the bipartite response regulators"/>
    <property type="match status" value="1"/>
</dbReference>
<sequence length="90" mass="9585">MLTLMAAGLPNRKIAESLELSEKTVKNYVHGVLMKLNVTTRTEAASKALSELLVDPAECRRVRLMGTTETSCQPDAGAGIRPSGFAAQAP</sequence>
<dbReference type="Pfam" id="PF00196">
    <property type="entry name" value="GerE"/>
    <property type="match status" value="1"/>
</dbReference>
<dbReference type="EMBL" id="FOFR01000041">
    <property type="protein sequence ID" value="SES36654.1"/>
    <property type="molecule type" value="Genomic_DNA"/>
</dbReference>
<gene>
    <name evidence="6" type="ORF">SAMN05216188_1416</name>
</gene>
<dbReference type="GO" id="GO:0003677">
    <property type="term" value="F:DNA binding"/>
    <property type="evidence" value="ECO:0007669"/>
    <property type="project" value="UniProtKB-KW"/>
</dbReference>
<evidence type="ECO:0000313" key="6">
    <source>
        <dbReference type="EMBL" id="SES36654.1"/>
    </source>
</evidence>
<dbReference type="InterPro" id="IPR000792">
    <property type="entry name" value="Tscrpt_reg_LuxR_C"/>
</dbReference>
<dbReference type="PRINTS" id="PR00038">
    <property type="entry name" value="HTHLUXR"/>
</dbReference>
<dbReference type="PANTHER" id="PTHR44688:SF16">
    <property type="entry name" value="DNA-BINDING TRANSCRIPTIONAL ACTIVATOR DEVR_DOSR"/>
    <property type="match status" value="1"/>
</dbReference>
<dbReference type="AlphaFoldDB" id="A0A1H9WS53"/>
<evidence type="ECO:0000256" key="1">
    <source>
        <dbReference type="ARBA" id="ARBA00023015"/>
    </source>
</evidence>
<dbReference type="STRING" id="402600.SAMN05216188_1416"/>
<evidence type="ECO:0000256" key="2">
    <source>
        <dbReference type="ARBA" id="ARBA00023125"/>
    </source>
</evidence>
<proteinExistence type="predicted"/>
<dbReference type="InterPro" id="IPR016032">
    <property type="entry name" value="Sig_transdc_resp-reg_C-effctor"/>
</dbReference>
<dbReference type="SMART" id="SM00421">
    <property type="entry name" value="HTH_LUXR"/>
    <property type="match status" value="1"/>
</dbReference>
<evidence type="ECO:0000313" key="7">
    <source>
        <dbReference type="Proteomes" id="UP000199352"/>
    </source>
</evidence>
<dbReference type="PROSITE" id="PS50043">
    <property type="entry name" value="HTH_LUXR_2"/>
    <property type="match status" value="1"/>
</dbReference>
<dbReference type="InterPro" id="IPR036388">
    <property type="entry name" value="WH-like_DNA-bd_sf"/>
</dbReference>
<feature type="region of interest" description="Disordered" evidence="4">
    <location>
        <begin position="70"/>
        <end position="90"/>
    </location>
</feature>
<reference evidence="7" key="1">
    <citation type="submission" date="2016-10" db="EMBL/GenBank/DDBJ databases">
        <authorList>
            <person name="Varghese N."/>
            <person name="Submissions S."/>
        </authorList>
    </citation>
    <scope>NUCLEOTIDE SEQUENCE [LARGE SCALE GENOMIC DNA]</scope>
    <source>
        <strain evidence="7">CGMCC 4.3525</strain>
    </source>
</reference>